<keyword evidence="3" id="KW-1185">Reference proteome</keyword>
<protein>
    <recommendedName>
        <fullName evidence="4">RNase H type-1 domain-containing protein</fullName>
    </recommendedName>
</protein>
<name>A0A8T3CEM1_DENNO</name>
<dbReference type="OrthoDB" id="1021815at2759"/>
<dbReference type="PANTHER" id="PTHR47723">
    <property type="entry name" value="OS05G0353850 PROTEIN"/>
    <property type="match status" value="1"/>
</dbReference>
<feature type="compositionally biased region" description="Polar residues" evidence="1">
    <location>
        <begin position="1693"/>
        <end position="1706"/>
    </location>
</feature>
<dbReference type="InterPro" id="IPR053151">
    <property type="entry name" value="RNase_H-like"/>
</dbReference>
<evidence type="ECO:0000313" key="3">
    <source>
        <dbReference type="Proteomes" id="UP000829196"/>
    </source>
</evidence>
<dbReference type="PANTHER" id="PTHR47723:SF19">
    <property type="entry name" value="POLYNUCLEOTIDYL TRANSFERASE, RIBONUCLEASE H-LIKE SUPERFAMILY PROTEIN"/>
    <property type="match status" value="1"/>
</dbReference>
<dbReference type="Gene3D" id="3.60.10.10">
    <property type="entry name" value="Endonuclease/exonuclease/phosphatase"/>
    <property type="match status" value="1"/>
</dbReference>
<proteinExistence type="predicted"/>
<gene>
    <name evidence="2" type="ORF">KFK09_000388</name>
</gene>
<evidence type="ECO:0000256" key="1">
    <source>
        <dbReference type="SAM" id="MobiDB-lite"/>
    </source>
</evidence>
<dbReference type="EMBL" id="JAGYWB010000001">
    <property type="protein sequence ID" value="KAI0530840.1"/>
    <property type="molecule type" value="Genomic_DNA"/>
</dbReference>
<reference evidence="2" key="1">
    <citation type="journal article" date="2022" name="Front. Genet.">
        <title>Chromosome-Scale Assembly of the Dendrobium nobile Genome Provides Insights Into the Molecular Mechanism of the Biosynthesis of the Medicinal Active Ingredient of Dendrobium.</title>
        <authorList>
            <person name="Xu Q."/>
            <person name="Niu S.-C."/>
            <person name="Li K.-L."/>
            <person name="Zheng P.-J."/>
            <person name="Zhang X.-J."/>
            <person name="Jia Y."/>
            <person name="Liu Y."/>
            <person name="Niu Y.-X."/>
            <person name="Yu L.-H."/>
            <person name="Chen D.-F."/>
            <person name="Zhang G.-Q."/>
        </authorList>
    </citation>
    <scope>NUCLEOTIDE SEQUENCE</scope>
    <source>
        <tissue evidence="2">Leaf</tissue>
    </source>
</reference>
<dbReference type="Proteomes" id="UP000829196">
    <property type="component" value="Unassembled WGS sequence"/>
</dbReference>
<dbReference type="InterPro" id="IPR044730">
    <property type="entry name" value="RNase_H-like_dom_plant"/>
</dbReference>
<dbReference type="CDD" id="cd06222">
    <property type="entry name" value="RNase_H_like"/>
    <property type="match status" value="1"/>
</dbReference>
<evidence type="ECO:0000313" key="2">
    <source>
        <dbReference type="EMBL" id="KAI0530840.1"/>
    </source>
</evidence>
<comment type="caution">
    <text evidence="2">The sequence shown here is derived from an EMBL/GenBank/DDBJ whole genome shotgun (WGS) entry which is preliminary data.</text>
</comment>
<sequence length="1706" mass="194340">MEHRCLLPLEAWKNYRKNLALPVPDSSEVFNGGSKVLEGFNQNFKGLKEKPLIINEGGLLNKKVIHVHVPGKDSHSESPVICNTEDVSNMDMNLSLKKNVALPADVPEVIVSNSNYAVKKDDNVKVNSVWNRCPYVKVHNLDLGSFLSEDGKVALLHVDKELENAKKLDKALVVKIFEENIPFHALESILLGGPWWIRGQCWDEVNIYRIASLVGKPFLLDGNMFQWSRREFARICLKEKVIMDSSIAIPTGVVGGHVSQVMVVKSIAEGGKDVDNSWTQVKHGKRRFNKISDNTRFFNKKISVPMKKIFLPKPGTSNSKMMGKLIEEHVEANNDILTPNAVVNGINSDVNHVVEILNKFDVLSELIEVNEAEVFDSKNVIGVEEGEILESNTELAFNVSDKGLIQQPEDSRKEDMELSAHLWVEINPLRESLNFLKSLRSQEGEAALYLKEMVKDHRVFFVGLLETKINSQDNSHLMKFLGTNWDSFAVPSIGLSDGLIVLWRSDLATFSVIEATSQMILGKLEVHGKGSWIVASVYDNTDAQERRRLWIDIEKHFSNDLSMIVGGDFTVCYHSLRKEELEEDEGWISFDRLQLLRSKINELNVTLARLNTWWRQMAKARWMDEGDRNSSFFHTLANARRNINWISHINTKDGVISEDVALIQKTFSDFFKLKWQQRKCSLEGWPYSSNVISNVDQTMLDAEFTKEELQIYGAFTAILKIEGGRGLFSAVLMVGPLRAKFAWNFFTKPNSVLNLILKAKYGGDVWSDIVKQCCSPTWKIITMGAFFLKKIVRWEVSNDCVHGLQSDVGKNLLSANIFCNTVCLVWKNRCKLVHGNNEDSDNCNAANNHLAGIGGVVRDEKGRFLVAFGKNSLHWDISHLELLAVLYLKNVVKNWMFEAQGVIIEGDNLNIIKILKKSVKDWKEPRKHGDKEFGLCYIASEAISMASISLNFNLYSDYWGPNHLRLSSNSWHPPPAEWIKVNFDAILLPSNLAIIVGAFRDHNGRFLATFGYKCIHWDVGLMELLAFLALKKIIMDWMMVAKGLIIEGDNYNVMKYLQNSASKVIKEGDSNFTFFHAFANGRRNGNSIKQLKNEDGELIEDPTIIRSSFFQIFCSKWKYRKCQLVNWPPIENILKQEECEILEAIFSLEEVDKVIRELGNNISHGVDGITYSVFKVYWKIIGMDVWKAIQLCFTSGKMSFKWKETLVVLIPKKLDRMCREFLWNKRNGDSGLHYVAWKDLCKLESQGGLGIHSAVDTMESLRAKLYGKNVWDDDRRLNSSSTWKLMLSGAKALRQIVRWIIKDGTSVNIMKDIWILDKRLDSWPTFIANEIGNLTNLSSFISEGVWIPEKLQEFFGEEMLKVICNIKIELENHEDSLELLKIHSGKTISAMARCANINVEENEPMLVQDWNCIKNLKLNPQNAIPTTDFLMHTRLIGSNLCPRGCDMKEDEEHVEVKSLEFKQKRREENPFIAKIYCALVFNSWKSRNKLIHKGQELGAKVIMTNAITYASTSSSNLYSDHCGANQQYKLISSTWHPPPPGWIKVNINASLLNSNEAGIGGIFRDHRGRMLLSFRFSEVHWDIGYMELLAFRSLRRVIKDWKLNAKGLIFEGDNFNVITHLQDSVSLDNRAVDCSKKEDLDFLKEFEDHEYVRTAAMSTCNNYGGYIVDEDGFAKVQKKKNKNYKSVPKPTPRSISAQTILNSPNS</sequence>
<evidence type="ECO:0008006" key="4">
    <source>
        <dbReference type="Google" id="ProtNLM"/>
    </source>
</evidence>
<dbReference type="InterPro" id="IPR036691">
    <property type="entry name" value="Endo/exonu/phosph_ase_sf"/>
</dbReference>
<feature type="region of interest" description="Disordered" evidence="1">
    <location>
        <begin position="1681"/>
        <end position="1706"/>
    </location>
</feature>
<accession>A0A8T3CEM1</accession>
<organism evidence="2 3">
    <name type="scientific">Dendrobium nobile</name>
    <name type="common">Orchid</name>
    <dbReference type="NCBI Taxonomy" id="94219"/>
    <lineage>
        <taxon>Eukaryota</taxon>
        <taxon>Viridiplantae</taxon>
        <taxon>Streptophyta</taxon>
        <taxon>Embryophyta</taxon>
        <taxon>Tracheophyta</taxon>
        <taxon>Spermatophyta</taxon>
        <taxon>Magnoliopsida</taxon>
        <taxon>Liliopsida</taxon>
        <taxon>Asparagales</taxon>
        <taxon>Orchidaceae</taxon>
        <taxon>Epidendroideae</taxon>
        <taxon>Malaxideae</taxon>
        <taxon>Dendrobiinae</taxon>
        <taxon>Dendrobium</taxon>
    </lineage>
</organism>